<keyword evidence="4 7" id="KW-1133">Transmembrane helix</keyword>
<feature type="transmembrane region" description="Helical" evidence="7">
    <location>
        <begin position="441"/>
        <end position="461"/>
    </location>
</feature>
<accession>A0A5B2W0I7</accession>
<feature type="transmembrane region" description="Helical" evidence="7">
    <location>
        <begin position="56"/>
        <end position="74"/>
    </location>
</feature>
<proteinExistence type="predicted"/>
<dbReference type="Pfam" id="PF03772">
    <property type="entry name" value="Competence"/>
    <property type="match status" value="1"/>
</dbReference>
<feature type="compositionally biased region" description="Pro residues" evidence="6">
    <location>
        <begin position="733"/>
        <end position="748"/>
    </location>
</feature>
<protein>
    <submittedName>
        <fullName evidence="10">ComEC family competence protein</fullName>
    </submittedName>
</protein>
<dbReference type="Pfam" id="PF13567">
    <property type="entry name" value="DUF4131"/>
    <property type="match status" value="1"/>
</dbReference>
<dbReference type="RefSeq" id="WP_149815239.1">
    <property type="nucleotide sequence ID" value="NZ_VUOA01000005.1"/>
</dbReference>
<dbReference type="InterPro" id="IPR025405">
    <property type="entry name" value="DUF4131"/>
</dbReference>
<dbReference type="AlphaFoldDB" id="A0A5B2W0I7"/>
<evidence type="ECO:0000256" key="2">
    <source>
        <dbReference type="ARBA" id="ARBA00022475"/>
    </source>
</evidence>
<feature type="transmembrane region" description="Helical" evidence="7">
    <location>
        <begin position="346"/>
        <end position="375"/>
    </location>
</feature>
<keyword evidence="2" id="KW-1003">Cell membrane</keyword>
<comment type="subcellular location">
    <subcellularLocation>
        <location evidence="1">Cell membrane</location>
        <topology evidence="1">Multi-pass membrane protein</topology>
    </subcellularLocation>
</comment>
<evidence type="ECO:0000259" key="9">
    <source>
        <dbReference type="Pfam" id="PF13567"/>
    </source>
</evidence>
<feature type="domain" description="DUF4131" evidence="9">
    <location>
        <begin position="79"/>
        <end position="226"/>
    </location>
</feature>
<evidence type="ECO:0000256" key="1">
    <source>
        <dbReference type="ARBA" id="ARBA00004651"/>
    </source>
</evidence>
<evidence type="ECO:0000256" key="5">
    <source>
        <dbReference type="ARBA" id="ARBA00023136"/>
    </source>
</evidence>
<feature type="transmembrane region" description="Helical" evidence="7">
    <location>
        <begin position="481"/>
        <end position="501"/>
    </location>
</feature>
<evidence type="ECO:0000313" key="10">
    <source>
        <dbReference type="EMBL" id="KAA2243927.1"/>
    </source>
</evidence>
<keyword evidence="11" id="KW-1185">Reference proteome</keyword>
<dbReference type="OrthoDB" id="9790149at2"/>
<evidence type="ECO:0000256" key="6">
    <source>
        <dbReference type="SAM" id="MobiDB-lite"/>
    </source>
</evidence>
<feature type="transmembrane region" description="Helical" evidence="7">
    <location>
        <begin position="104"/>
        <end position="124"/>
    </location>
</feature>
<dbReference type="InterPro" id="IPR052159">
    <property type="entry name" value="Competence_DNA_uptake"/>
</dbReference>
<gene>
    <name evidence="10" type="ORF">F0L46_01360</name>
</gene>
<dbReference type="InterPro" id="IPR004477">
    <property type="entry name" value="ComEC_N"/>
</dbReference>
<dbReference type="PANTHER" id="PTHR30619:SF1">
    <property type="entry name" value="RECOMBINATION PROTEIN 2"/>
    <property type="match status" value="1"/>
</dbReference>
<feature type="transmembrane region" description="Helical" evidence="7">
    <location>
        <begin position="534"/>
        <end position="558"/>
    </location>
</feature>
<dbReference type="GO" id="GO:0005886">
    <property type="term" value="C:plasma membrane"/>
    <property type="evidence" value="ECO:0007669"/>
    <property type="project" value="UniProtKB-SubCell"/>
</dbReference>
<sequence>MPHTRSSPASAARTRASEALGVAWSSGAGRAFPARMPDVGALLVAWLGEEVERRRLFPWIAVAFGVGVLLFFAAEGSPSLWAPVAGFGLATAIAVALRHRVWGLAAAIGCAALFAGFAAGVLRLRAVEVPLVERITVAKLSGFLEEAEMRGQGARLTLRIHAIEGIAPERLPRRVRVTVREARGLAAGDFLEGRARILPLPEAARPGGYDFARDAYFKGLGGIGSLLGPPRRVAPPGPPDWDLRIAALVDRARNEATQRIAGVIGGQAGAVAAALVTGKRGLIEEETNDALRAAGIYHIVSISGLHMVLAAGTIFWLVRGALALSAAAALRLACKKIAAACGMAGASAYCLFSGAEVATVRSLIMILVMLGAVLVDRPAVTLRNLAVAALIVMALEPETILGPSFQMSFAAVGALVAAGEWWSRRRPPTEPGGLMRRAGRWLLGAAIGLLSTTLVAGIATAPFASFHFQAANPYGMLGNALALPLVSLVVMPAAVLGMLAYPFGLDRWVWELMGFAVDGVLRSAAAVAELDGSALVTAAFGPGALGLMTLGLVIAVLIGSPLRWLGFVPALSGLWLSTIPDKPELYVDREGAGAAVRTADGRLAIAGKPSAFVMAQWLRADGDAREPDDPTLRGGTRCDPLGCVVSLPDGRAVAYVADRRAFPEDCRRAAIMITRLRAPPDCAAPLILDRAFLDRHGATSVIFRDGRPEIATVRAPDRTRPWLTGPPQARPIAPRPNASPPRQQPPAEIPDEEPEAVLGEP</sequence>
<keyword evidence="5 7" id="KW-0472">Membrane</keyword>
<dbReference type="PANTHER" id="PTHR30619">
    <property type="entry name" value="DNA INTERNALIZATION/COMPETENCE PROTEIN COMEC/REC2"/>
    <property type="match status" value="1"/>
</dbReference>
<evidence type="ECO:0000313" key="11">
    <source>
        <dbReference type="Proteomes" id="UP000323142"/>
    </source>
</evidence>
<feature type="region of interest" description="Disordered" evidence="6">
    <location>
        <begin position="713"/>
        <end position="761"/>
    </location>
</feature>
<evidence type="ECO:0000256" key="7">
    <source>
        <dbReference type="SAM" id="Phobius"/>
    </source>
</evidence>
<keyword evidence="3 7" id="KW-0812">Transmembrane</keyword>
<name>A0A5B2W0I7_9HYPH</name>
<dbReference type="EMBL" id="VUOA01000005">
    <property type="protein sequence ID" value="KAA2243927.1"/>
    <property type="molecule type" value="Genomic_DNA"/>
</dbReference>
<reference evidence="10 11" key="1">
    <citation type="submission" date="2019-09" db="EMBL/GenBank/DDBJ databases">
        <title>Salinarimonas rosea gen. nov., sp. nov., a new member of the a-2 subgroup of the Proteobacteria.</title>
        <authorList>
            <person name="Liu J."/>
        </authorList>
    </citation>
    <scope>NUCLEOTIDE SEQUENCE [LARGE SCALE GENOMIC DNA]</scope>
    <source>
        <strain evidence="10 11">BN140002</strain>
    </source>
</reference>
<dbReference type="NCBIfam" id="TIGR00360">
    <property type="entry name" value="ComEC_N-term"/>
    <property type="match status" value="1"/>
</dbReference>
<feature type="transmembrane region" description="Helical" evidence="7">
    <location>
        <begin position="80"/>
        <end position="97"/>
    </location>
</feature>
<evidence type="ECO:0000256" key="4">
    <source>
        <dbReference type="ARBA" id="ARBA00022989"/>
    </source>
</evidence>
<organism evidence="10 11">
    <name type="scientific">Salinarimonas soli</name>
    <dbReference type="NCBI Taxonomy" id="1638099"/>
    <lineage>
        <taxon>Bacteria</taxon>
        <taxon>Pseudomonadati</taxon>
        <taxon>Pseudomonadota</taxon>
        <taxon>Alphaproteobacteria</taxon>
        <taxon>Hyphomicrobiales</taxon>
        <taxon>Salinarimonadaceae</taxon>
        <taxon>Salinarimonas</taxon>
    </lineage>
</organism>
<comment type="caution">
    <text evidence="10">The sequence shown here is derived from an EMBL/GenBank/DDBJ whole genome shotgun (WGS) entry which is preliminary data.</text>
</comment>
<dbReference type="Proteomes" id="UP000323142">
    <property type="component" value="Unassembled WGS sequence"/>
</dbReference>
<reference evidence="10 11" key="2">
    <citation type="submission" date="2019-09" db="EMBL/GenBank/DDBJ databases">
        <authorList>
            <person name="Jin C."/>
        </authorList>
    </citation>
    <scope>NUCLEOTIDE SEQUENCE [LARGE SCALE GENOMIC DNA]</scope>
    <source>
        <strain evidence="10 11">BN140002</strain>
    </source>
</reference>
<feature type="transmembrane region" description="Helical" evidence="7">
    <location>
        <begin position="290"/>
        <end position="308"/>
    </location>
</feature>
<feature type="domain" description="ComEC/Rec2-related protein" evidence="8">
    <location>
        <begin position="275"/>
        <end position="558"/>
    </location>
</feature>
<evidence type="ECO:0000259" key="8">
    <source>
        <dbReference type="Pfam" id="PF03772"/>
    </source>
</evidence>
<evidence type="ECO:0000256" key="3">
    <source>
        <dbReference type="ARBA" id="ARBA00022692"/>
    </source>
</evidence>